<dbReference type="GO" id="GO:0005737">
    <property type="term" value="C:cytoplasm"/>
    <property type="evidence" value="ECO:0007669"/>
    <property type="project" value="TreeGrafter"/>
</dbReference>
<dbReference type="RefSeq" id="XP_040780357.1">
    <property type="nucleotide sequence ID" value="XM_040925438.1"/>
</dbReference>
<dbReference type="Proteomes" id="UP000803844">
    <property type="component" value="Unassembled WGS sequence"/>
</dbReference>
<protein>
    <recommendedName>
        <fullName evidence="1">Protein kinase domain-containing protein</fullName>
    </recommendedName>
</protein>
<dbReference type="OrthoDB" id="10252171at2759"/>
<dbReference type="InterPro" id="IPR000719">
    <property type="entry name" value="Prot_kinase_dom"/>
</dbReference>
<proteinExistence type="predicted"/>
<dbReference type="Gene3D" id="1.10.510.10">
    <property type="entry name" value="Transferase(Phosphotransferase) domain 1"/>
    <property type="match status" value="1"/>
</dbReference>
<reference evidence="2" key="1">
    <citation type="journal article" date="2020" name="Phytopathology">
        <title>Genome sequence of the chestnut blight fungus Cryphonectria parasitica EP155: A fundamental resource for an archetypical invasive plant pathogen.</title>
        <authorList>
            <person name="Crouch J.A."/>
            <person name="Dawe A."/>
            <person name="Aerts A."/>
            <person name="Barry K."/>
            <person name="Churchill A.C.L."/>
            <person name="Grimwood J."/>
            <person name="Hillman B."/>
            <person name="Milgroom M.G."/>
            <person name="Pangilinan J."/>
            <person name="Smith M."/>
            <person name="Salamov A."/>
            <person name="Schmutz J."/>
            <person name="Yadav J."/>
            <person name="Grigoriev I.V."/>
            <person name="Nuss D."/>
        </authorList>
    </citation>
    <scope>NUCLEOTIDE SEQUENCE</scope>
    <source>
        <strain evidence="2">EP155</strain>
    </source>
</reference>
<dbReference type="PANTHER" id="PTHR44167:SF24">
    <property type="entry name" value="SERINE_THREONINE-PROTEIN KINASE CHK2"/>
    <property type="match status" value="1"/>
</dbReference>
<organism evidence="2 3">
    <name type="scientific">Cryphonectria parasitica (strain ATCC 38755 / EP155)</name>
    <dbReference type="NCBI Taxonomy" id="660469"/>
    <lineage>
        <taxon>Eukaryota</taxon>
        <taxon>Fungi</taxon>
        <taxon>Dikarya</taxon>
        <taxon>Ascomycota</taxon>
        <taxon>Pezizomycotina</taxon>
        <taxon>Sordariomycetes</taxon>
        <taxon>Sordariomycetidae</taxon>
        <taxon>Diaporthales</taxon>
        <taxon>Cryphonectriaceae</taxon>
        <taxon>Cryphonectria-Endothia species complex</taxon>
        <taxon>Cryphonectria</taxon>
    </lineage>
</organism>
<evidence type="ECO:0000259" key="1">
    <source>
        <dbReference type="PROSITE" id="PS50011"/>
    </source>
</evidence>
<name>A0A9P4Y9S6_CRYP1</name>
<dbReference type="PROSITE" id="PS50011">
    <property type="entry name" value="PROTEIN_KINASE_DOM"/>
    <property type="match status" value="1"/>
</dbReference>
<dbReference type="GO" id="GO:0044773">
    <property type="term" value="P:mitotic DNA damage checkpoint signaling"/>
    <property type="evidence" value="ECO:0007669"/>
    <property type="project" value="TreeGrafter"/>
</dbReference>
<gene>
    <name evidence="2" type="ORF">M406DRAFT_71424</name>
</gene>
<dbReference type="SUPFAM" id="SSF56112">
    <property type="entry name" value="Protein kinase-like (PK-like)"/>
    <property type="match status" value="1"/>
</dbReference>
<keyword evidence="3" id="KW-1185">Reference proteome</keyword>
<dbReference type="PANTHER" id="PTHR44167">
    <property type="entry name" value="OVARIAN-SPECIFIC SERINE/THREONINE-PROTEIN KINASE LOK-RELATED"/>
    <property type="match status" value="1"/>
</dbReference>
<dbReference type="GeneID" id="63842567"/>
<accession>A0A9P4Y9S6</accession>
<comment type="caution">
    <text evidence="2">The sequence shown here is derived from an EMBL/GenBank/DDBJ whole genome shotgun (WGS) entry which is preliminary data.</text>
</comment>
<dbReference type="InterPro" id="IPR011009">
    <property type="entry name" value="Kinase-like_dom_sf"/>
</dbReference>
<sequence>MQQHLRATFKICKRFSRSARKQLRELVLESELVIQASSEVPTPYEKLIYYEAEKIGEGTFDRVYKVVKGRYGKVFAAKIFSPPPNENKKRRDGLNTPNILQVFELQKFSEPAIIIAFYGSGSIADINIEKSKYITAWSQILNSLNHLYNRKIVHRNLKPENFLVEIELLFKVVIADFGLAKIATNSTSLQTFCSSLKYTAPEASSPWNGSTAFRKPPPGDQQSSDWANKWNKLLLDKLRDQEDGDKVIQILVHMIEIDTTSRWAASQCLAGSLKAGVLQRRMTDGLVACADDLDLTQKEGEDEKRTLS</sequence>
<feature type="domain" description="Protein kinase" evidence="1">
    <location>
        <begin position="49"/>
        <end position="308"/>
    </location>
</feature>
<dbReference type="AlphaFoldDB" id="A0A9P4Y9S6"/>
<dbReference type="Pfam" id="PF00069">
    <property type="entry name" value="Pkinase"/>
    <property type="match status" value="1"/>
</dbReference>
<evidence type="ECO:0000313" key="3">
    <source>
        <dbReference type="Proteomes" id="UP000803844"/>
    </source>
</evidence>
<dbReference type="GO" id="GO:0005524">
    <property type="term" value="F:ATP binding"/>
    <property type="evidence" value="ECO:0007669"/>
    <property type="project" value="InterPro"/>
</dbReference>
<dbReference type="GO" id="GO:0004674">
    <property type="term" value="F:protein serine/threonine kinase activity"/>
    <property type="evidence" value="ECO:0007669"/>
    <property type="project" value="TreeGrafter"/>
</dbReference>
<dbReference type="EMBL" id="MU032345">
    <property type="protein sequence ID" value="KAF3769396.1"/>
    <property type="molecule type" value="Genomic_DNA"/>
</dbReference>
<evidence type="ECO:0000313" key="2">
    <source>
        <dbReference type="EMBL" id="KAF3769396.1"/>
    </source>
</evidence>
<dbReference type="GO" id="GO:0005634">
    <property type="term" value="C:nucleus"/>
    <property type="evidence" value="ECO:0007669"/>
    <property type="project" value="TreeGrafter"/>
</dbReference>